<protein>
    <submittedName>
        <fullName evidence="2">8929_t:CDS:1</fullName>
    </submittedName>
</protein>
<organism evidence="2 3">
    <name type="scientific">Funneliformis geosporum</name>
    <dbReference type="NCBI Taxonomy" id="1117311"/>
    <lineage>
        <taxon>Eukaryota</taxon>
        <taxon>Fungi</taxon>
        <taxon>Fungi incertae sedis</taxon>
        <taxon>Mucoromycota</taxon>
        <taxon>Glomeromycotina</taxon>
        <taxon>Glomeromycetes</taxon>
        <taxon>Glomerales</taxon>
        <taxon>Glomeraceae</taxon>
        <taxon>Funneliformis</taxon>
    </lineage>
</organism>
<gene>
    <name evidence="2" type="ORF">FWILDA_LOCUS1333</name>
</gene>
<feature type="compositionally biased region" description="Polar residues" evidence="1">
    <location>
        <begin position="217"/>
        <end position="226"/>
    </location>
</feature>
<name>A0A9W4SE98_9GLOM</name>
<sequence>MDLTVQLPVHIAHSASLQPAPIAEAVLNVFPNHYNMMDELAPASPYAYILALNLRDLEVMENRNLSPPNSEYELVNTSHEPEDVKKWLEKRHNNQSETSSPALSDGKPVVTPGENLFGHILFEAKKLQQNIPFDSNGQGTTPIDIPIHDSSDSFKRNESLVSSPSGLTLLMRKKASIPTIHDKSLNIYENASNEIPKNRPRRKLPPPPTTPAPEMNCNMTDHSSINPIPDENPIPKTKMRRRLLAVLTSPQNQ</sequence>
<reference evidence="2" key="1">
    <citation type="submission" date="2022-08" db="EMBL/GenBank/DDBJ databases">
        <authorList>
            <person name="Kallberg Y."/>
            <person name="Tangrot J."/>
            <person name="Rosling A."/>
        </authorList>
    </citation>
    <scope>NUCLEOTIDE SEQUENCE</scope>
    <source>
        <strain evidence="2">Wild A</strain>
    </source>
</reference>
<evidence type="ECO:0000256" key="1">
    <source>
        <dbReference type="SAM" id="MobiDB-lite"/>
    </source>
</evidence>
<evidence type="ECO:0000313" key="3">
    <source>
        <dbReference type="Proteomes" id="UP001153678"/>
    </source>
</evidence>
<proteinExistence type="predicted"/>
<feature type="region of interest" description="Disordered" evidence="1">
    <location>
        <begin position="191"/>
        <end position="253"/>
    </location>
</feature>
<dbReference type="EMBL" id="CAMKVN010000123">
    <property type="protein sequence ID" value="CAI2163968.1"/>
    <property type="molecule type" value="Genomic_DNA"/>
</dbReference>
<dbReference type="Proteomes" id="UP001153678">
    <property type="component" value="Unassembled WGS sequence"/>
</dbReference>
<evidence type="ECO:0000313" key="2">
    <source>
        <dbReference type="EMBL" id="CAI2163968.1"/>
    </source>
</evidence>
<comment type="caution">
    <text evidence="2">The sequence shown here is derived from an EMBL/GenBank/DDBJ whole genome shotgun (WGS) entry which is preliminary data.</text>
</comment>
<accession>A0A9W4SE98</accession>
<keyword evidence="3" id="KW-1185">Reference proteome</keyword>
<dbReference type="AlphaFoldDB" id="A0A9W4SE98"/>